<dbReference type="InterPro" id="IPR036059">
    <property type="entry name" value="TldD/PmbA_sf"/>
</dbReference>
<evidence type="ECO:0000259" key="2">
    <source>
        <dbReference type="Pfam" id="PF19289"/>
    </source>
</evidence>
<feature type="domain" description="Metalloprotease TldD/E C-terminal" evidence="2">
    <location>
        <begin position="1"/>
        <end position="142"/>
    </location>
</feature>
<comment type="caution">
    <text evidence="3">The sequence shown here is derived from an EMBL/GenBank/DDBJ whole genome shotgun (WGS) entry which is preliminary data.</text>
</comment>
<dbReference type="EMBL" id="AMCI01008382">
    <property type="protein sequence ID" value="EJW91122.1"/>
    <property type="molecule type" value="Genomic_DNA"/>
</dbReference>
<evidence type="ECO:0000256" key="1">
    <source>
        <dbReference type="ARBA" id="ARBA00005836"/>
    </source>
</evidence>
<dbReference type="GO" id="GO:0008237">
    <property type="term" value="F:metallopeptidase activity"/>
    <property type="evidence" value="ECO:0007669"/>
    <property type="project" value="InterPro"/>
</dbReference>
<dbReference type="InterPro" id="IPR051463">
    <property type="entry name" value="Peptidase_U62_metallo"/>
</dbReference>
<reference evidence="3" key="1">
    <citation type="journal article" date="2012" name="PLoS ONE">
        <title>Gene sets for utilization of primary and secondary nutrition supplies in the distal gut of endangered iberian lynx.</title>
        <authorList>
            <person name="Alcaide M."/>
            <person name="Messina E."/>
            <person name="Richter M."/>
            <person name="Bargiela R."/>
            <person name="Peplies J."/>
            <person name="Huws S.A."/>
            <person name="Newbold C.J."/>
            <person name="Golyshin P.N."/>
            <person name="Simon M.A."/>
            <person name="Lopez G."/>
            <person name="Yakimov M.M."/>
            <person name="Ferrer M."/>
        </authorList>
    </citation>
    <scope>NUCLEOTIDE SEQUENCE</scope>
</reference>
<protein>
    <submittedName>
        <fullName evidence="3">Peptidase U62, modulator of DNA gyrase</fullName>
    </submittedName>
</protein>
<dbReference type="SUPFAM" id="SSF111283">
    <property type="entry name" value="Putative modulator of DNA gyrase, PmbA/TldD"/>
    <property type="match status" value="1"/>
</dbReference>
<proteinExistence type="inferred from homology"/>
<feature type="non-terminal residue" evidence="3">
    <location>
        <position position="1"/>
    </location>
</feature>
<name>J9FNG8_9ZZZZ</name>
<accession>J9FNG8</accession>
<organism evidence="3">
    <name type="scientific">gut metagenome</name>
    <dbReference type="NCBI Taxonomy" id="749906"/>
    <lineage>
        <taxon>unclassified sequences</taxon>
        <taxon>metagenomes</taxon>
        <taxon>organismal metagenomes</taxon>
    </lineage>
</organism>
<gene>
    <name evidence="3" type="ORF">EVA_20771</name>
</gene>
<dbReference type="PANTHER" id="PTHR30624">
    <property type="entry name" value="UNCHARACTERIZED PROTEIN TLDD AND PMBA"/>
    <property type="match status" value="1"/>
</dbReference>
<dbReference type="GO" id="GO:0005829">
    <property type="term" value="C:cytosol"/>
    <property type="evidence" value="ECO:0007669"/>
    <property type="project" value="TreeGrafter"/>
</dbReference>
<feature type="non-terminal residue" evidence="3">
    <location>
        <position position="143"/>
    </location>
</feature>
<dbReference type="Pfam" id="PF19289">
    <property type="entry name" value="PmbA_TldD_3rd"/>
    <property type="match status" value="1"/>
</dbReference>
<dbReference type="AlphaFoldDB" id="J9FNG8"/>
<evidence type="ECO:0000313" key="3">
    <source>
        <dbReference type="EMBL" id="EJW91122.1"/>
    </source>
</evidence>
<dbReference type="PANTHER" id="PTHR30624:SF4">
    <property type="entry name" value="METALLOPROTEASE TLDD"/>
    <property type="match status" value="1"/>
</dbReference>
<dbReference type="GO" id="GO:0006508">
    <property type="term" value="P:proteolysis"/>
    <property type="evidence" value="ECO:0007669"/>
    <property type="project" value="InterPro"/>
</dbReference>
<sequence length="143" mass="15488">NGVLTQYMVDRLNGRRMNEQSTGSARRESYKYEPTSRMSNTYLLPGTDKREDMFKDIKFGLYCRSMGGGSVNPNTGEFNFGVNEGYLIEDGQVTDPVIGAMLIGSGAEILKNIDMVSDDLALAQGMCGSVSGSIPTNVGQPTI</sequence>
<comment type="similarity">
    <text evidence="1">Belongs to the peptidase U62 family.</text>
</comment>
<dbReference type="InterPro" id="IPR045569">
    <property type="entry name" value="Metalloprtase-TldD/E_C"/>
</dbReference>